<name>A0ACB6ZEM6_THEGA</name>
<reference evidence="1" key="1">
    <citation type="submission" date="2019-10" db="EMBL/GenBank/DDBJ databases">
        <authorList>
            <consortium name="DOE Joint Genome Institute"/>
            <person name="Kuo A."/>
            <person name="Miyauchi S."/>
            <person name="Kiss E."/>
            <person name="Drula E."/>
            <person name="Kohler A."/>
            <person name="Sanchez-Garcia M."/>
            <person name="Andreopoulos B."/>
            <person name="Barry K.W."/>
            <person name="Bonito G."/>
            <person name="Buee M."/>
            <person name="Carver A."/>
            <person name="Chen C."/>
            <person name="Cichocki N."/>
            <person name="Clum A."/>
            <person name="Culley D."/>
            <person name="Crous P.W."/>
            <person name="Fauchery L."/>
            <person name="Girlanda M."/>
            <person name="Hayes R."/>
            <person name="Keri Z."/>
            <person name="Labutti K."/>
            <person name="Lipzen A."/>
            <person name="Lombard V."/>
            <person name="Magnuson J."/>
            <person name="Maillard F."/>
            <person name="Morin E."/>
            <person name="Murat C."/>
            <person name="Nolan M."/>
            <person name="Ohm R."/>
            <person name="Pangilinan J."/>
            <person name="Pereira M."/>
            <person name="Perotto S."/>
            <person name="Peter M."/>
            <person name="Riley R."/>
            <person name="Sitrit Y."/>
            <person name="Stielow B."/>
            <person name="Szollosi G."/>
            <person name="Zifcakova L."/>
            <person name="Stursova M."/>
            <person name="Spatafora J.W."/>
            <person name="Tedersoo L."/>
            <person name="Vaario L.-M."/>
            <person name="Yamada A."/>
            <person name="Yan M."/>
            <person name="Wang P."/>
            <person name="Xu J."/>
            <person name="Bruns T."/>
            <person name="Baldrian P."/>
            <person name="Vilgalys R."/>
            <person name="Henrissat B."/>
            <person name="Grigoriev I.V."/>
            <person name="Hibbett D."/>
            <person name="Nagy L.G."/>
            <person name="Martin F.M."/>
        </authorList>
    </citation>
    <scope>NUCLEOTIDE SEQUENCE</scope>
    <source>
        <strain evidence="1">P2</strain>
    </source>
</reference>
<evidence type="ECO:0000313" key="1">
    <source>
        <dbReference type="EMBL" id="KAF9647876.1"/>
    </source>
</evidence>
<gene>
    <name evidence="1" type="ORF">BDM02DRAFT_3065491</name>
</gene>
<sequence>MLSNVLRLARPVARLNVWSKPTTTSSRAFTVSAARKSGHPSPQLLGEGGKAGEIPTDINQSTGLERLQTVGFLEGIDVFDSQPLDSSRIGTLDNPILVYSLDTERVMGCTGSPADSHDIRWYTIHKDKLLRCGECGSVHKLDYHGPEEGEEHDH</sequence>
<dbReference type="EMBL" id="MU118024">
    <property type="protein sequence ID" value="KAF9647876.1"/>
    <property type="molecule type" value="Genomic_DNA"/>
</dbReference>
<dbReference type="Proteomes" id="UP000886501">
    <property type="component" value="Unassembled WGS sequence"/>
</dbReference>
<protein>
    <submittedName>
        <fullName evidence="1">COX5B-domain-containing protein</fullName>
    </submittedName>
</protein>
<comment type="caution">
    <text evidence="1">The sequence shown here is derived from an EMBL/GenBank/DDBJ whole genome shotgun (WGS) entry which is preliminary data.</text>
</comment>
<reference evidence="1" key="2">
    <citation type="journal article" date="2020" name="Nat. Commun.">
        <title>Large-scale genome sequencing of mycorrhizal fungi provides insights into the early evolution of symbiotic traits.</title>
        <authorList>
            <person name="Miyauchi S."/>
            <person name="Kiss E."/>
            <person name="Kuo A."/>
            <person name="Drula E."/>
            <person name="Kohler A."/>
            <person name="Sanchez-Garcia M."/>
            <person name="Morin E."/>
            <person name="Andreopoulos B."/>
            <person name="Barry K.W."/>
            <person name="Bonito G."/>
            <person name="Buee M."/>
            <person name="Carver A."/>
            <person name="Chen C."/>
            <person name="Cichocki N."/>
            <person name="Clum A."/>
            <person name="Culley D."/>
            <person name="Crous P.W."/>
            <person name="Fauchery L."/>
            <person name="Girlanda M."/>
            <person name="Hayes R.D."/>
            <person name="Keri Z."/>
            <person name="LaButti K."/>
            <person name="Lipzen A."/>
            <person name="Lombard V."/>
            <person name="Magnuson J."/>
            <person name="Maillard F."/>
            <person name="Murat C."/>
            <person name="Nolan M."/>
            <person name="Ohm R.A."/>
            <person name="Pangilinan J."/>
            <person name="Pereira M.F."/>
            <person name="Perotto S."/>
            <person name="Peter M."/>
            <person name="Pfister S."/>
            <person name="Riley R."/>
            <person name="Sitrit Y."/>
            <person name="Stielow J.B."/>
            <person name="Szollosi G."/>
            <person name="Zifcakova L."/>
            <person name="Stursova M."/>
            <person name="Spatafora J.W."/>
            <person name="Tedersoo L."/>
            <person name="Vaario L.M."/>
            <person name="Yamada A."/>
            <person name="Yan M."/>
            <person name="Wang P."/>
            <person name="Xu J."/>
            <person name="Bruns T."/>
            <person name="Baldrian P."/>
            <person name="Vilgalys R."/>
            <person name="Dunand C."/>
            <person name="Henrissat B."/>
            <person name="Grigoriev I.V."/>
            <person name="Hibbett D."/>
            <person name="Nagy L.G."/>
            <person name="Martin F.M."/>
        </authorList>
    </citation>
    <scope>NUCLEOTIDE SEQUENCE</scope>
    <source>
        <strain evidence="1">P2</strain>
    </source>
</reference>
<proteinExistence type="predicted"/>
<feature type="non-terminal residue" evidence="1">
    <location>
        <position position="154"/>
    </location>
</feature>
<organism evidence="1 2">
    <name type="scientific">Thelephora ganbajun</name>
    <name type="common">Ganba fungus</name>
    <dbReference type="NCBI Taxonomy" id="370292"/>
    <lineage>
        <taxon>Eukaryota</taxon>
        <taxon>Fungi</taxon>
        <taxon>Dikarya</taxon>
        <taxon>Basidiomycota</taxon>
        <taxon>Agaricomycotina</taxon>
        <taxon>Agaricomycetes</taxon>
        <taxon>Thelephorales</taxon>
        <taxon>Thelephoraceae</taxon>
        <taxon>Thelephora</taxon>
    </lineage>
</organism>
<keyword evidence="2" id="KW-1185">Reference proteome</keyword>
<evidence type="ECO:0000313" key="2">
    <source>
        <dbReference type="Proteomes" id="UP000886501"/>
    </source>
</evidence>
<accession>A0ACB6ZEM6</accession>